<evidence type="ECO:0000313" key="2">
    <source>
        <dbReference type="Proteomes" id="UP000058925"/>
    </source>
</evidence>
<reference evidence="2" key="1">
    <citation type="submission" date="2015-10" db="EMBL/GenBank/DDBJ databases">
        <title>Niche specialization of a soil ammonia-oxidizing archaeon, Candidatus Nitrosocosmicus oleophilus.</title>
        <authorList>
            <person name="Jung M.-Y."/>
            <person name="Rhee S.-K."/>
        </authorList>
    </citation>
    <scope>NUCLEOTIDE SEQUENCE [LARGE SCALE GENOMIC DNA]</scope>
    <source>
        <strain evidence="2">MY3</strain>
    </source>
</reference>
<dbReference type="AlphaFoldDB" id="A0A654M3V3"/>
<proteinExistence type="predicted"/>
<gene>
    <name evidence="1" type="ORF">NMY3_03588</name>
</gene>
<accession>A0A654M3V3</accession>
<evidence type="ECO:0000313" key="1">
    <source>
        <dbReference type="EMBL" id="ALI37770.1"/>
    </source>
</evidence>
<dbReference type="KEGG" id="taa:NMY3_03588"/>
<organism evidence="1 2">
    <name type="scientific">Candidatus Nitrosocosmicus oleophilus</name>
    <dbReference type="NCBI Taxonomy" id="1353260"/>
    <lineage>
        <taxon>Archaea</taxon>
        <taxon>Nitrososphaerota</taxon>
        <taxon>Nitrososphaeria</taxon>
        <taxon>Nitrososphaerales</taxon>
        <taxon>Nitrososphaeraceae</taxon>
        <taxon>Candidatus Nitrosocosmicus</taxon>
    </lineage>
</organism>
<dbReference type="Proteomes" id="UP000058925">
    <property type="component" value="Chromosome"/>
</dbReference>
<dbReference type="EMBL" id="CP012850">
    <property type="protein sequence ID" value="ALI37770.1"/>
    <property type="molecule type" value="Genomic_DNA"/>
</dbReference>
<keyword evidence="2" id="KW-1185">Reference proteome</keyword>
<protein>
    <submittedName>
        <fullName evidence="1">Uncharacterized protein</fullName>
    </submittedName>
</protein>
<sequence length="57" mass="6518">MLRSKYYVILIDISKKNPVFNNRSRSVYLTPPLIISPHLTSLHLTKINHGEMLGIPS</sequence>
<name>A0A654M3V3_9ARCH</name>